<dbReference type="SUPFAM" id="SSF103473">
    <property type="entry name" value="MFS general substrate transporter"/>
    <property type="match status" value="1"/>
</dbReference>
<dbReference type="EMBL" id="PFEQ01000009">
    <property type="protein sequence ID" value="PJE74208.1"/>
    <property type="molecule type" value="Genomic_DNA"/>
</dbReference>
<keyword evidence="1" id="KW-0812">Transmembrane</keyword>
<evidence type="ECO:0000313" key="3">
    <source>
        <dbReference type="Proteomes" id="UP000228700"/>
    </source>
</evidence>
<feature type="transmembrane region" description="Helical" evidence="1">
    <location>
        <begin position="43"/>
        <end position="63"/>
    </location>
</feature>
<proteinExistence type="predicted"/>
<evidence type="ECO:0000313" key="2">
    <source>
        <dbReference type="EMBL" id="PJE74208.1"/>
    </source>
</evidence>
<evidence type="ECO:0000256" key="1">
    <source>
        <dbReference type="SAM" id="Phobius"/>
    </source>
</evidence>
<reference evidence="3" key="1">
    <citation type="submission" date="2017-09" db="EMBL/GenBank/DDBJ databases">
        <title>Depth-based differentiation of microbial function through sediment-hosted aquifers and enrichment of novel symbionts in the deep terrestrial subsurface.</title>
        <authorList>
            <person name="Probst A.J."/>
            <person name="Ladd B."/>
            <person name="Jarett J.K."/>
            <person name="Geller-Mcgrath D.E."/>
            <person name="Sieber C.M.K."/>
            <person name="Emerson J.B."/>
            <person name="Anantharaman K."/>
            <person name="Thomas B.C."/>
            <person name="Malmstrom R."/>
            <person name="Stieglmeier M."/>
            <person name="Klingl A."/>
            <person name="Woyke T."/>
            <person name="Ryan C.M."/>
            <person name="Banfield J.F."/>
        </authorList>
    </citation>
    <scope>NUCLEOTIDE SEQUENCE [LARGE SCALE GENOMIC DNA]</scope>
</reference>
<protein>
    <recommendedName>
        <fullName evidence="4">Major facilitator superfamily (MFS) profile domain-containing protein</fullName>
    </recommendedName>
</protein>
<feature type="transmembrane region" description="Helical" evidence="1">
    <location>
        <begin position="75"/>
        <end position="93"/>
    </location>
</feature>
<gene>
    <name evidence="2" type="ORF">COV01_01795</name>
</gene>
<dbReference type="Gene3D" id="1.20.1250.20">
    <property type="entry name" value="MFS general substrate transporter like domains"/>
    <property type="match status" value="1"/>
</dbReference>
<feature type="transmembrane region" description="Helical" evidence="1">
    <location>
        <begin position="99"/>
        <end position="121"/>
    </location>
</feature>
<dbReference type="InterPro" id="IPR036259">
    <property type="entry name" value="MFS_trans_sf"/>
</dbReference>
<keyword evidence="1" id="KW-0472">Membrane</keyword>
<dbReference type="Proteomes" id="UP000228700">
    <property type="component" value="Unassembled WGS sequence"/>
</dbReference>
<comment type="caution">
    <text evidence="2">The sequence shown here is derived from an EMBL/GenBank/DDBJ whole genome shotgun (WGS) entry which is preliminary data.</text>
</comment>
<keyword evidence="1" id="KW-1133">Transmembrane helix</keyword>
<accession>A0A2M8LC57</accession>
<evidence type="ECO:0008006" key="4">
    <source>
        <dbReference type="Google" id="ProtNLM"/>
    </source>
</evidence>
<feature type="transmembrane region" description="Helical" evidence="1">
    <location>
        <begin position="12"/>
        <end position="31"/>
    </location>
</feature>
<organism evidence="2 3">
    <name type="scientific">Candidatus Taylorbacteria bacterium CG10_big_fil_rev_8_21_14_0_10_41_48</name>
    <dbReference type="NCBI Taxonomy" id="1975024"/>
    <lineage>
        <taxon>Bacteria</taxon>
        <taxon>Candidatus Tayloriibacteriota</taxon>
    </lineage>
</organism>
<dbReference type="AlphaFoldDB" id="A0A2M8LC57"/>
<name>A0A2M8LC57_9BACT</name>
<sequence length="141" mass="15831">MPDETKIARTRIALYLIAFIFSLSGAMTAYTNSSFLNQYIGESLVGIVYTAGSIFSILCFSYVAYLMRKFGNYRVSLVFISITFISTIALAFIKNPLLIFISFIVNFASIALVGLNLDLFLERFSRDTKTGSVRGYISHVW</sequence>